<dbReference type="EMBL" id="JAHUZN010000007">
    <property type="protein sequence ID" value="KAG8488889.1"/>
    <property type="molecule type" value="Genomic_DNA"/>
</dbReference>
<dbReference type="Proteomes" id="UP000701853">
    <property type="component" value="Chromosome 7"/>
</dbReference>
<sequence>MIANLIDEQDWAWKENLYSTGSRTNCDGALRVLESIRCILLRGFPEAEDDLFRDTIFIQTIVTSKSAKQDENYKLSPKLALMLIAFAPMPTSLATTRCNQQQVLVIVTIWALWLSRKELLHEGKQQTNNDLCTFILGYVRELKALEEA</sequence>
<comment type="caution">
    <text evidence="1">The sequence shown here is derived from an EMBL/GenBank/DDBJ whole genome shotgun (WGS) entry which is preliminary data.</text>
</comment>
<dbReference type="AlphaFoldDB" id="A0A8J6CY58"/>
<organism evidence="1 2">
    <name type="scientific">Gossypium anomalum</name>
    <dbReference type="NCBI Taxonomy" id="47600"/>
    <lineage>
        <taxon>Eukaryota</taxon>
        <taxon>Viridiplantae</taxon>
        <taxon>Streptophyta</taxon>
        <taxon>Embryophyta</taxon>
        <taxon>Tracheophyta</taxon>
        <taxon>Spermatophyta</taxon>
        <taxon>Magnoliopsida</taxon>
        <taxon>eudicotyledons</taxon>
        <taxon>Gunneridae</taxon>
        <taxon>Pentapetalae</taxon>
        <taxon>rosids</taxon>
        <taxon>malvids</taxon>
        <taxon>Malvales</taxon>
        <taxon>Malvaceae</taxon>
        <taxon>Malvoideae</taxon>
        <taxon>Gossypium</taxon>
    </lineage>
</organism>
<name>A0A8J6CY58_9ROSI</name>
<reference evidence="1 2" key="1">
    <citation type="journal article" date="2021" name="bioRxiv">
        <title>The Gossypium anomalum genome as a resource for cotton improvement and evolutionary analysis of hybrid incompatibility.</title>
        <authorList>
            <person name="Grover C.E."/>
            <person name="Yuan D."/>
            <person name="Arick M.A."/>
            <person name="Miller E.R."/>
            <person name="Hu G."/>
            <person name="Peterson D.G."/>
            <person name="Wendel J.F."/>
            <person name="Udall J.A."/>
        </authorList>
    </citation>
    <scope>NUCLEOTIDE SEQUENCE [LARGE SCALE GENOMIC DNA]</scope>
    <source>
        <strain evidence="1">JFW-Udall</strain>
        <tissue evidence="1">Leaf</tissue>
    </source>
</reference>
<keyword evidence="2" id="KW-1185">Reference proteome</keyword>
<protein>
    <submittedName>
        <fullName evidence="1">Uncharacterized protein</fullName>
    </submittedName>
</protein>
<evidence type="ECO:0000313" key="2">
    <source>
        <dbReference type="Proteomes" id="UP000701853"/>
    </source>
</evidence>
<gene>
    <name evidence="1" type="ORF">CXB51_016938</name>
</gene>
<evidence type="ECO:0000313" key="1">
    <source>
        <dbReference type="EMBL" id="KAG8488889.1"/>
    </source>
</evidence>
<dbReference type="OrthoDB" id="691592at2759"/>
<accession>A0A8J6CY58</accession>
<proteinExistence type="predicted"/>